<dbReference type="InterPro" id="IPR005153">
    <property type="entry name" value="MbtH-like_dom"/>
</dbReference>
<proteinExistence type="predicted"/>
<dbReference type="SUPFAM" id="SSF160582">
    <property type="entry name" value="MbtH-like"/>
    <property type="match status" value="1"/>
</dbReference>
<gene>
    <name evidence="2" type="ORF">NYF23_09975</name>
</gene>
<dbReference type="SMART" id="SM00923">
    <property type="entry name" value="MbtH"/>
    <property type="match status" value="1"/>
</dbReference>
<reference evidence="2" key="1">
    <citation type="submission" date="2022-08" db="EMBL/GenBank/DDBJ databases">
        <title>Catabolic pathway analysis in culturable SAR92 clade bacteria reveals their overlooked roles in DMSP degradation in coastal seas.</title>
        <authorList>
            <person name="He X."/>
            <person name="Zhang X."/>
            <person name="Zhang Y."/>
        </authorList>
    </citation>
    <scope>NUCLEOTIDE SEQUENCE</scope>
    <source>
        <strain evidence="2">H455</strain>
    </source>
</reference>
<name>A0ABY5TKF6_9GAMM</name>
<dbReference type="InterPro" id="IPR038020">
    <property type="entry name" value="MbtH-like_sf"/>
</dbReference>
<sequence>MTVSKQAKTEQYSSDEIQFCVVVNQEEQYSYWFHNSPLPAGWKGTGFVGSQSECLIEIDKIWTDMRPLSVRKAIQSGLT</sequence>
<feature type="domain" description="MbtH-like" evidence="1">
    <location>
        <begin position="10"/>
        <end position="60"/>
    </location>
</feature>
<dbReference type="Proteomes" id="UP001059934">
    <property type="component" value="Chromosome"/>
</dbReference>
<dbReference type="Pfam" id="PF03621">
    <property type="entry name" value="MbtH"/>
    <property type="match status" value="1"/>
</dbReference>
<dbReference type="PANTHER" id="PTHR38444">
    <property type="entry name" value="ENTEROBACTIN BIOSYNTHESIS PROTEIN YBDZ"/>
    <property type="match status" value="1"/>
</dbReference>
<evidence type="ECO:0000313" key="2">
    <source>
        <dbReference type="EMBL" id="UVW34343.1"/>
    </source>
</evidence>
<evidence type="ECO:0000259" key="1">
    <source>
        <dbReference type="SMART" id="SM00923"/>
    </source>
</evidence>
<dbReference type="Gene3D" id="3.90.820.10">
    <property type="entry name" value="Structural Genomics, Unknown Function 30-nov-00 1gh9 Mol_id"/>
    <property type="match status" value="1"/>
</dbReference>
<protein>
    <submittedName>
        <fullName evidence="2">MbtH family NRPS accessory protein</fullName>
    </submittedName>
</protein>
<dbReference type="PANTHER" id="PTHR38444:SF1">
    <property type="entry name" value="ENTEROBACTIN BIOSYNTHESIS PROTEIN YBDZ"/>
    <property type="match status" value="1"/>
</dbReference>
<dbReference type="EMBL" id="CP103416">
    <property type="protein sequence ID" value="UVW34343.1"/>
    <property type="molecule type" value="Genomic_DNA"/>
</dbReference>
<organism evidence="2 3">
    <name type="scientific">SAR92 clade bacterium H455</name>
    <dbReference type="NCBI Taxonomy" id="2974818"/>
    <lineage>
        <taxon>Bacteria</taxon>
        <taxon>Pseudomonadati</taxon>
        <taxon>Pseudomonadota</taxon>
        <taxon>Gammaproteobacteria</taxon>
        <taxon>Cellvibrionales</taxon>
        <taxon>Porticoccaceae</taxon>
        <taxon>SAR92 clade</taxon>
    </lineage>
</organism>
<evidence type="ECO:0000313" key="3">
    <source>
        <dbReference type="Proteomes" id="UP001059934"/>
    </source>
</evidence>
<keyword evidence="3" id="KW-1185">Reference proteome</keyword>
<dbReference type="InterPro" id="IPR037407">
    <property type="entry name" value="MLP_fam"/>
</dbReference>
<accession>A0ABY5TKF6</accession>